<dbReference type="GeneID" id="55564184"/>
<gene>
    <name evidence="1" type="ORF">HHJ67_03800</name>
    <name evidence="2" type="ORF">NCTC11820_00685</name>
</gene>
<sequence>MSTQPVVSDCAVSDCSYNHDGCQATAMTMGTKGCSTFIALPEVGGLGKQAAVGACQKSDCSFNEHLECQASAVKVGGKTGECLTYHQAA</sequence>
<evidence type="ECO:0000313" key="1">
    <source>
        <dbReference type="EMBL" id="NMW86876.1"/>
    </source>
</evidence>
<dbReference type="EMBL" id="UASJ01000001">
    <property type="protein sequence ID" value="SQB64346.1"/>
    <property type="molecule type" value="Genomic_DNA"/>
</dbReference>
<accession>A0A2X2YIT3</accession>
<protein>
    <submittedName>
        <fullName evidence="2">Domain of Uncharacterized Function (DUF1540)</fullName>
    </submittedName>
</protein>
<reference evidence="2 3" key="1">
    <citation type="submission" date="2018-06" db="EMBL/GenBank/DDBJ databases">
        <authorList>
            <consortium name="Pathogen Informatics"/>
            <person name="Doyle S."/>
        </authorList>
    </citation>
    <scope>NUCLEOTIDE SEQUENCE [LARGE SCALE GENOMIC DNA]</scope>
    <source>
        <strain evidence="2 3">NCTC11820</strain>
    </source>
</reference>
<dbReference type="RefSeq" id="WP_004008037.1">
    <property type="nucleotide sequence ID" value="NZ_CAMYEK010000013.1"/>
</dbReference>
<evidence type="ECO:0000313" key="4">
    <source>
        <dbReference type="Proteomes" id="UP000553981"/>
    </source>
</evidence>
<organism evidence="2 3">
    <name type="scientific">Mobiluncus curtisii</name>
    <dbReference type="NCBI Taxonomy" id="2051"/>
    <lineage>
        <taxon>Bacteria</taxon>
        <taxon>Bacillati</taxon>
        <taxon>Actinomycetota</taxon>
        <taxon>Actinomycetes</taxon>
        <taxon>Actinomycetales</taxon>
        <taxon>Actinomycetaceae</taxon>
        <taxon>Mobiluncus</taxon>
    </lineage>
</organism>
<dbReference type="OMA" id="ECQAPAI"/>
<evidence type="ECO:0000313" key="2">
    <source>
        <dbReference type="EMBL" id="SQB64346.1"/>
    </source>
</evidence>
<proteinExistence type="predicted"/>
<reference evidence="1 4" key="2">
    <citation type="submission" date="2020-04" db="EMBL/GenBank/DDBJ databases">
        <title>Antimicrobial susceptibility and clonality of vaginal-derived multi-drug resistant Mobiluncus isolates in China.</title>
        <authorList>
            <person name="Zhang X."/>
        </authorList>
    </citation>
    <scope>NUCLEOTIDE SEQUENCE [LARGE SCALE GENOMIC DNA]</scope>
    <source>
        <strain evidence="1 4">19</strain>
    </source>
</reference>
<name>A0A2X2YIT3_9ACTO</name>
<dbReference type="AlphaFoldDB" id="A0A2X2YIT3"/>
<dbReference type="Proteomes" id="UP000553981">
    <property type="component" value="Unassembled WGS sequence"/>
</dbReference>
<evidence type="ECO:0000313" key="3">
    <source>
        <dbReference type="Proteomes" id="UP000250245"/>
    </source>
</evidence>
<dbReference type="EMBL" id="JABCUI010000001">
    <property type="protein sequence ID" value="NMW86876.1"/>
    <property type="molecule type" value="Genomic_DNA"/>
</dbReference>
<dbReference type="Proteomes" id="UP000250245">
    <property type="component" value="Unassembled WGS sequence"/>
</dbReference>